<evidence type="ECO:0000256" key="11">
    <source>
        <dbReference type="ARBA" id="ARBA00023136"/>
    </source>
</evidence>
<keyword evidence="10 12" id="KW-0496">Mitochondrion</keyword>
<keyword evidence="11 13" id="KW-0472">Membrane</keyword>
<keyword evidence="9 12" id="KW-0406">Ion transport</keyword>
<dbReference type="GO" id="GO:0031966">
    <property type="term" value="C:mitochondrial membrane"/>
    <property type="evidence" value="ECO:0007669"/>
    <property type="project" value="UniProtKB-SubCell"/>
</dbReference>
<keyword evidence="7 12" id="KW-0375">Hydrogen ion transport</keyword>
<dbReference type="InterPro" id="IPR001421">
    <property type="entry name" value="ATP8_metazoa"/>
</dbReference>
<keyword evidence="8 13" id="KW-1133">Transmembrane helix</keyword>
<evidence type="ECO:0000256" key="9">
    <source>
        <dbReference type="ARBA" id="ARBA00023065"/>
    </source>
</evidence>
<evidence type="ECO:0000256" key="6">
    <source>
        <dbReference type="ARBA" id="ARBA00022692"/>
    </source>
</evidence>
<evidence type="ECO:0000256" key="5">
    <source>
        <dbReference type="ARBA" id="ARBA00022547"/>
    </source>
</evidence>
<evidence type="ECO:0000256" key="13">
    <source>
        <dbReference type="SAM" id="Phobius"/>
    </source>
</evidence>
<feature type="transmembrane region" description="Helical" evidence="13">
    <location>
        <begin position="6"/>
        <end position="30"/>
    </location>
</feature>
<organism evidence="14">
    <name type="scientific">Polypsocus corruptus</name>
    <dbReference type="NCBI Taxonomy" id="239259"/>
    <lineage>
        <taxon>Eukaryota</taxon>
        <taxon>Metazoa</taxon>
        <taxon>Ecdysozoa</taxon>
        <taxon>Arthropoda</taxon>
        <taxon>Hexapoda</taxon>
        <taxon>Insecta</taxon>
        <taxon>Pterygota</taxon>
        <taxon>Neoptera</taxon>
        <taxon>Paraneoptera</taxon>
        <taxon>Psocodea</taxon>
        <taxon>Psocomorpha</taxon>
        <taxon>Caeciliusetae</taxon>
        <taxon>Amphipsocidae</taxon>
        <taxon>Polypsocus</taxon>
    </lineage>
</organism>
<dbReference type="Pfam" id="PF00895">
    <property type="entry name" value="ATP-synt_8"/>
    <property type="match status" value="1"/>
</dbReference>
<reference evidence="14" key="1">
    <citation type="submission" date="2021-05" db="EMBL/GenBank/DDBJ databases">
        <title>Mitochondrial genomes within bark lice (Insecta: Psocodea: Psocomorpha) reveal novel gene rearrangements containing phylogenetic signal.</title>
        <authorList>
            <person name="Saenz Manchola O.F."/>
            <person name="Virrueta Herrera S."/>
            <person name="D'alessio L.M."/>
            <person name="Yoshizawa K."/>
            <person name="Garcia Aldrete A.N."/>
            <person name="Johnson K.P."/>
        </authorList>
    </citation>
    <scope>NUCLEOTIDE SEQUENCE</scope>
</reference>
<proteinExistence type="inferred from homology"/>
<evidence type="ECO:0000256" key="8">
    <source>
        <dbReference type="ARBA" id="ARBA00022989"/>
    </source>
</evidence>
<evidence type="ECO:0000256" key="10">
    <source>
        <dbReference type="ARBA" id="ARBA00023128"/>
    </source>
</evidence>
<comment type="similarity">
    <text evidence="2 12">Belongs to the ATPase protein 8 family.</text>
</comment>
<keyword evidence="4 12" id="KW-0813">Transport</keyword>
<evidence type="ECO:0000256" key="7">
    <source>
        <dbReference type="ARBA" id="ARBA00022781"/>
    </source>
</evidence>
<gene>
    <name evidence="14" type="primary">ATP8</name>
</gene>
<evidence type="ECO:0000256" key="2">
    <source>
        <dbReference type="ARBA" id="ARBA00008892"/>
    </source>
</evidence>
<dbReference type="AlphaFoldDB" id="A0A8K1ZG56"/>
<evidence type="ECO:0000256" key="12">
    <source>
        <dbReference type="RuleBase" id="RU003661"/>
    </source>
</evidence>
<keyword evidence="5 12" id="KW-0138">CF(0)</keyword>
<dbReference type="GO" id="GO:0045259">
    <property type="term" value="C:proton-transporting ATP synthase complex"/>
    <property type="evidence" value="ECO:0007669"/>
    <property type="project" value="UniProtKB-KW"/>
</dbReference>
<comment type="subcellular location">
    <subcellularLocation>
        <location evidence="1 12">Mitochondrion membrane</location>
        <topology evidence="1 12">Single-pass membrane protein</topology>
    </subcellularLocation>
</comment>
<protein>
    <recommendedName>
        <fullName evidence="12">ATP synthase complex subunit 8</fullName>
    </recommendedName>
</protein>
<keyword evidence="6 12" id="KW-0812">Transmembrane</keyword>
<comment type="subunit">
    <text evidence="3">F-type ATPases have 2 components, CF(1) - the catalytic core - and CF(0) - the membrane proton channel.</text>
</comment>
<dbReference type="EMBL" id="MZ274208">
    <property type="protein sequence ID" value="UGS80506.1"/>
    <property type="molecule type" value="Genomic_DNA"/>
</dbReference>
<name>A0A8K1ZG56_9NEOP</name>
<evidence type="ECO:0000256" key="3">
    <source>
        <dbReference type="ARBA" id="ARBA00011291"/>
    </source>
</evidence>
<sequence>MPQMNPIWWTWLFIMFILTILLANSLNYFYSNNTINKNMNNKIMNKSINWKW</sequence>
<evidence type="ECO:0000313" key="14">
    <source>
        <dbReference type="EMBL" id="UGS80506.1"/>
    </source>
</evidence>
<evidence type="ECO:0000256" key="1">
    <source>
        <dbReference type="ARBA" id="ARBA00004304"/>
    </source>
</evidence>
<geneLocation type="mitochondrion" evidence="14"/>
<accession>A0A8K1ZG56</accession>
<dbReference type="GO" id="GO:0015078">
    <property type="term" value="F:proton transmembrane transporter activity"/>
    <property type="evidence" value="ECO:0007669"/>
    <property type="project" value="InterPro"/>
</dbReference>
<dbReference type="GO" id="GO:0015986">
    <property type="term" value="P:proton motive force-driven ATP synthesis"/>
    <property type="evidence" value="ECO:0007669"/>
    <property type="project" value="InterPro"/>
</dbReference>
<evidence type="ECO:0000256" key="4">
    <source>
        <dbReference type="ARBA" id="ARBA00022448"/>
    </source>
</evidence>